<feature type="transmembrane region" description="Helical" evidence="6">
    <location>
        <begin position="158"/>
        <end position="174"/>
    </location>
</feature>
<feature type="non-terminal residue" evidence="8">
    <location>
        <position position="1"/>
    </location>
</feature>
<evidence type="ECO:0000313" key="8">
    <source>
        <dbReference type="EMBL" id="KAE9457322.1"/>
    </source>
</evidence>
<organism evidence="8 9">
    <name type="scientific">Rhododendron williamsianum</name>
    <dbReference type="NCBI Taxonomy" id="262921"/>
    <lineage>
        <taxon>Eukaryota</taxon>
        <taxon>Viridiplantae</taxon>
        <taxon>Streptophyta</taxon>
        <taxon>Embryophyta</taxon>
        <taxon>Tracheophyta</taxon>
        <taxon>Spermatophyta</taxon>
        <taxon>Magnoliopsida</taxon>
        <taxon>eudicotyledons</taxon>
        <taxon>Gunneridae</taxon>
        <taxon>Pentapetalae</taxon>
        <taxon>asterids</taxon>
        <taxon>Ericales</taxon>
        <taxon>Ericaceae</taxon>
        <taxon>Ericoideae</taxon>
        <taxon>Rhodoreae</taxon>
        <taxon>Rhododendron</taxon>
    </lineage>
</organism>
<gene>
    <name evidence="8" type="ORF">C3L33_10756</name>
</gene>
<evidence type="ECO:0000256" key="2">
    <source>
        <dbReference type="ARBA" id="ARBA00022771"/>
    </source>
</evidence>
<proteinExistence type="predicted"/>
<evidence type="ECO:0000256" key="3">
    <source>
        <dbReference type="ARBA" id="ARBA00022833"/>
    </source>
</evidence>
<reference evidence="8 9" key="1">
    <citation type="journal article" date="2019" name="Genome Biol. Evol.">
        <title>The Rhododendron genome and chromosomal organization provide insight into shared whole-genome duplications across the heath family (Ericaceae).</title>
        <authorList>
            <person name="Soza V.L."/>
            <person name="Lindsley D."/>
            <person name="Waalkes A."/>
            <person name="Ramage E."/>
            <person name="Patwardhan R.P."/>
            <person name="Burton J.N."/>
            <person name="Adey A."/>
            <person name="Kumar A."/>
            <person name="Qiu R."/>
            <person name="Shendure J."/>
            <person name="Hall B."/>
        </authorList>
    </citation>
    <scope>NUCLEOTIDE SEQUENCE [LARGE SCALE GENOMIC DNA]</scope>
    <source>
        <strain evidence="8">RSF 1966-606</strain>
    </source>
</reference>
<dbReference type="PROSITE" id="PS51999">
    <property type="entry name" value="ZF_GRF"/>
    <property type="match status" value="1"/>
</dbReference>
<keyword evidence="6" id="KW-0812">Transmembrane</keyword>
<dbReference type="EMBL" id="QEFC01001519">
    <property type="protein sequence ID" value="KAE9457322.1"/>
    <property type="molecule type" value="Genomic_DNA"/>
</dbReference>
<keyword evidence="1" id="KW-0479">Metal-binding</keyword>
<sequence length="187" mass="21606">MSSSSNSNPNMSPNQQFCLCGQRSPLKTSYKEENPGRRFIGCINYKTNRNCKFFDWVDPPTCTRGKDFGNHVIKLLRKAAGENAELKEKLQKFEEENAKLKRYNVENEEEIESLMNLVQKLSGEVQQLSTQNQEAIKRSEELVNLSTLSRRKKWQKQLIVFSLLVICIAMFYKYCNVVPNGKFLALP</sequence>
<dbReference type="OrthoDB" id="2822301at2759"/>
<keyword evidence="5" id="KW-0175">Coiled coil</keyword>
<keyword evidence="6" id="KW-0472">Membrane</keyword>
<feature type="coiled-coil region" evidence="5">
    <location>
        <begin position="76"/>
        <end position="145"/>
    </location>
</feature>
<accession>A0A6A4LJ14</accession>
<evidence type="ECO:0000256" key="1">
    <source>
        <dbReference type="ARBA" id="ARBA00022723"/>
    </source>
</evidence>
<comment type="caution">
    <text evidence="8">The sequence shown here is derived from an EMBL/GenBank/DDBJ whole genome shotgun (WGS) entry which is preliminary data.</text>
</comment>
<keyword evidence="6" id="KW-1133">Transmembrane helix</keyword>
<evidence type="ECO:0000256" key="6">
    <source>
        <dbReference type="SAM" id="Phobius"/>
    </source>
</evidence>
<keyword evidence="2 4" id="KW-0863">Zinc-finger</keyword>
<dbReference type="AlphaFoldDB" id="A0A6A4LJ14"/>
<name>A0A6A4LJ14_9ERIC</name>
<evidence type="ECO:0000259" key="7">
    <source>
        <dbReference type="PROSITE" id="PS51999"/>
    </source>
</evidence>
<dbReference type="Proteomes" id="UP000428333">
    <property type="component" value="Linkage Group LG06"/>
</dbReference>
<feature type="domain" description="GRF-type" evidence="7">
    <location>
        <begin position="18"/>
        <end position="60"/>
    </location>
</feature>
<evidence type="ECO:0000256" key="4">
    <source>
        <dbReference type="PROSITE-ProRule" id="PRU01343"/>
    </source>
</evidence>
<dbReference type="Pfam" id="PF06839">
    <property type="entry name" value="Zn_ribbon_GRF"/>
    <property type="match status" value="1"/>
</dbReference>
<keyword evidence="3" id="KW-0862">Zinc</keyword>
<dbReference type="PANTHER" id="PTHR33248">
    <property type="entry name" value="ZINC ION-BINDING PROTEIN"/>
    <property type="match status" value="1"/>
</dbReference>
<evidence type="ECO:0000313" key="9">
    <source>
        <dbReference type="Proteomes" id="UP000428333"/>
    </source>
</evidence>
<evidence type="ECO:0000256" key="5">
    <source>
        <dbReference type="SAM" id="Coils"/>
    </source>
</evidence>
<keyword evidence="9" id="KW-1185">Reference proteome</keyword>
<protein>
    <recommendedName>
        <fullName evidence="7">GRF-type domain-containing protein</fullName>
    </recommendedName>
</protein>
<dbReference type="GO" id="GO:0008270">
    <property type="term" value="F:zinc ion binding"/>
    <property type="evidence" value="ECO:0007669"/>
    <property type="project" value="UniProtKB-KW"/>
</dbReference>
<dbReference type="InterPro" id="IPR010666">
    <property type="entry name" value="Znf_GRF"/>
</dbReference>